<evidence type="ECO:0000313" key="1">
    <source>
        <dbReference type="EMBL" id="KAA1272963.1"/>
    </source>
</evidence>
<dbReference type="AlphaFoldDB" id="A0A641A6C0"/>
<organism evidence="1">
    <name type="scientific">Staphylococcus aureus</name>
    <dbReference type="NCBI Taxonomy" id="1280"/>
    <lineage>
        <taxon>Bacteria</taxon>
        <taxon>Bacillati</taxon>
        <taxon>Bacillota</taxon>
        <taxon>Bacilli</taxon>
        <taxon>Bacillales</taxon>
        <taxon>Staphylococcaceae</taxon>
        <taxon>Staphylococcus</taxon>
    </lineage>
</organism>
<name>A0A641A6C0_STAAU</name>
<sequence length="72" mass="8359">MSLCNCLSLFINTPSLLPKIQKIICDNYTLIIIIVKCIFCKNAKAFVKLVFYKIRIYNTMCIEKQNGSDDYE</sequence>
<reference evidence="1" key="2">
    <citation type="submission" date="2018-09" db="EMBL/GenBank/DDBJ databases">
        <title>The microbial basis of impaired wound healing: differential roles for pathogens, 'bystanders', and strain-level diversification in clinical outcomes.</title>
        <authorList>
            <person name="Kalan L.R."/>
            <person name="Meisel J.S."/>
            <person name="Loesche M.A."/>
            <person name="Horwinski J."/>
            <person name="Soaita I."/>
            <person name="Chen X."/>
            <person name="Gardner S.E."/>
            <person name="Grice E.A."/>
        </authorList>
    </citation>
    <scope>NUCLEOTIDE SEQUENCE</scope>
    <source>
        <strain evidence="1">LK35</strain>
    </source>
</reference>
<evidence type="ECO:0000313" key="2">
    <source>
        <dbReference type="EMBL" id="TXL40309.1"/>
    </source>
</evidence>
<accession>A0A641A6C0</accession>
<protein>
    <submittedName>
        <fullName evidence="1">Uncharacterized protein</fullName>
    </submittedName>
</protein>
<evidence type="ECO:0000313" key="3">
    <source>
        <dbReference type="Proteomes" id="UP000451682"/>
    </source>
</evidence>
<dbReference type="Proteomes" id="UP000451682">
    <property type="component" value="Unassembled WGS sequence"/>
</dbReference>
<reference evidence="2 3" key="1">
    <citation type="submission" date="2018-06" db="EMBL/GenBank/DDBJ databases">
        <title>Whole genome sequencing to identify and define MRSA outbreaks.</title>
        <authorList>
            <person name="Sullivan M.J."/>
            <person name="Altman D.R."/>
            <person name="Chacko K."/>
            <person name="Ciferri B."/>
            <person name="Webster E."/>
            <person name="Deikus G."/>
            <person name="Lewis M."/>
            <person name="Khan Z."/>
            <person name="Beckford C."/>
            <person name="Rendo A."/>
            <person name="Samaroo F."/>
            <person name="Sebra R."/>
            <person name="Karam-Howlin R."/>
            <person name="Southwick K."/>
            <person name="Adams E."/>
            <person name="Ying L."/>
            <person name="Kornblum J."/>
            <person name="Factor S."/>
            <person name="Danesh Yazdi M."/>
            <person name="Dingle T."/>
            <person name="Hamula C."/>
            <person name="Bashir A."/>
            <person name="Schadt E."/>
            <person name="Kasarskis A."/>
            <person name="Patel G."/>
            <person name="Wallach F."/>
            <person name="Gibbs K."/>
            <person name="Van Bakel H."/>
        </authorList>
    </citation>
    <scope>NUCLEOTIDE SEQUENCE [LARGE SCALE GENOMIC DNA]</scope>
    <source>
        <strain evidence="3">pt013</strain>
        <strain evidence="2">Pt013</strain>
    </source>
</reference>
<dbReference type="EMBL" id="QNXF01000003">
    <property type="protein sequence ID" value="TXL40309.1"/>
    <property type="molecule type" value="Genomic_DNA"/>
</dbReference>
<dbReference type="EMBL" id="RAQZ01000003">
    <property type="protein sequence ID" value="KAA1272963.1"/>
    <property type="molecule type" value="Genomic_DNA"/>
</dbReference>
<gene>
    <name evidence="1" type="ORF">D7S40_07995</name>
    <name evidence="2" type="ORF">DQU50_12610</name>
</gene>
<comment type="caution">
    <text evidence="1">The sequence shown here is derived from an EMBL/GenBank/DDBJ whole genome shotgun (WGS) entry which is preliminary data.</text>
</comment>
<proteinExistence type="predicted"/>